<sequence length="108" mass="11902">MNDFQKMDFDELARLDLNGRQLKSALKTAQLLANKRKIPLNGEVVDIVLRIENRRQEIEKAVSEIIQSMGSQKLGLLTTYYPLIGGGAGLASGSRSIAVTLKQREAST</sequence>
<dbReference type="OrthoDB" id="10042665at2759"/>
<dbReference type="EMBL" id="ML977321">
    <property type="protein sequence ID" value="KAF2116067.1"/>
    <property type="molecule type" value="Genomic_DNA"/>
</dbReference>
<organism evidence="1 2">
    <name type="scientific">Lophiotrema nucula</name>
    <dbReference type="NCBI Taxonomy" id="690887"/>
    <lineage>
        <taxon>Eukaryota</taxon>
        <taxon>Fungi</taxon>
        <taxon>Dikarya</taxon>
        <taxon>Ascomycota</taxon>
        <taxon>Pezizomycotina</taxon>
        <taxon>Dothideomycetes</taxon>
        <taxon>Pleosporomycetidae</taxon>
        <taxon>Pleosporales</taxon>
        <taxon>Lophiotremataceae</taxon>
        <taxon>Lophiotrema</taxon>
    </lineage>
</organism>
<proteinExistence type="predicted"/>
<dbReference type="Proteomes" id="UP000799770">
    <property type="component" value="Unassembled WGS sequence"/>
</dbReference>
<name>A0A6A5ZBI0_9PLEO</name>
<gene>
    <name evidence="1" type="ORF">BDV96DRAFT_41282</name>
</gene>
<accession>A0A6A5ZBI0</accession>
<dbReference type="AlphaFoldDB" id="A0A6A5ZBI0"/>
<reference evidence="1" key="1">
    <citation type="journal article" date="2020" name="Stud. Mycol.">
        <title>101 Dothideomycetes genomes: a test case for predicting lifestyles and emergence of pathogens.</title>
        <authorList>
            <person name="Haridas S."/>
            <person name="Albert R."/>
            <person name="Binder M."/>
            <person name="Bloem J."/>
            <person name="Labutti K."/>
            <person name="Salamov A."/>
            <person name="Andreopoulos B."/>
            <person name="Baker S."/>
            <person name="Barry K."/>
            <person name="Bills G."/>
            <person name="Bluhm B."/>
            <person name="Cannon C."/>
            <person name="Castanera R."/>
            <person name="Culley D."/>
            <person name="Daum C."/>
            <person name="Ezra D."/>
            <person name="Gonzalez J."/>
            <person name="Henrissat B."/>
            <person name="Kuo A."/>
            <person name="Liang C."/>
            <person name="Lipzen A."/>
            <person name="Lutzoni F."/>
            <person name="Magnuson J."/>
            <person name="Mondo S."/>
            <person name="Nolan M."/>
            <person name="Ohm R."/>
            <person name="Pangilinan J."/>
            <person name="Park H.-J."/>
            <person name="Ramirez L."/>
            <person name="Alfaro M."/>
            <person name="Sun H."/>
            <person name="Tritt A."/>
            <person name="Yoshinaga Y."/>
            <person name="Zwiers L.-H."/>
            <person name="Turgeon B."/>
            <person name="Goodwin S."/>
            <person name="Spatafora J."/>
            <person name="Crous P."/>
            <person name="Grigoriev I."/>
        </authorList>
    </citation>
    <scope>NUCLEOTIDE SEQUENCE</scope>
    <source>
        <strain evidence="1">CBS 627.86</strain>
    </source>
</reference>
<evidence type="ECO:0000313" key="1">
    <source>
        <dbReference type="EMBL" id="KAF2116067.1"/>
    </source>
</evidence>
<protein>
    <submittedName>
        <fullName evidence="1">Uncharacterized protein</fullName>
    </submittedName>
</protein>
<keyword evidence="2" id="KW-1185">Reference proteome</keyword>
<evidence type="ECO:0000313" key="2">
    <source>
        <dbReference type="Proteomes" id="UP000799770"/>
    </source>
</evidence>